<comment type="pathway">
    <text evidence="1">Antibiotic biosynthesis; vancomycin biosynthesis.</text>
</comment>
<keyword evidence="5 9" id="KW-0560">Oxidoreductase</keyword>
<keyword evidence="3 9" id="KW-0349">Heme</keyword>
<keyword evidence="4 9" id="KW-0479">Metal-binding</keyword>
<dbReference type="EMBL" id="VMNW02000008">
    <property type="protein sequence ID" value="KAA9163978.1"/>
    <property type="molecule type" value="Genomic_DNA"/>
</dbReference>
<evidence type="ECO:0000256" key="1">
    <source>
        <dbReference type="ARBA" id="ARBA00004660"/>
    </source>
</evidence>
<evidence type="ECO:0000313" key="11">
    <source>
        <dbReference type="Proteomes" id="UP000319769"/>
    </source>
</evidence>
<dbReference type="CDD" id="cd11029">
    <property type="entry name" value="CYP107-like"/>
    <property type="match status" value="1"/>
</dbReference>
<proteinExistence type="inferred from homology"/>
<dbReference type="InterPro" id="IPR001128">
    <property type="entry name" value="Cyt_P450"/>
</dbReference>
<dbReference type="GO" id="GO:0020037">
    <property type="term" value="F:heme binding"/>
    <property type="evidence" value="ECO:0007669"/>
    <property type="project" value="InterPro"/>
</dbReference>
<evidence type="ECO:0000256" key="4">
    <source>
        <dbReference type="ARBA" id="ARBA00022723"/>
    </source>
</evidence>
<dbReference type="OrthoDB" id="3700148at2"/>
<dbReference type="SUPFAM" id="SSF48264">
    <property type="entry name" value="Cytochrome P450"/>
    <property type="match status" value="1"/>
</dbReference>
<comment type="similarity">
    <text evidence="2 9">Belongs to the cytochrome P450 family.</text>
</comment>
<evidence type="ECO:0000256" key="8">
    <source>
        <dbReference type="ARBA" id="ARBA00055433"/>
    </source>
</evidence>
<keyword evidence="11" id="KW-1185">Reference proteome</keyword>
<evidence type="ECO:0000256" key="9">
    <source>
        <dbReference type="RuleBase" id="RU000461"/>
    </source>
</evidence>
<dbReference type="InterPro" id="IPR017972">
    <property type="entry name" value="Cyt_P450_CS"/>
</dbReference>
<keyword evidence="6 9" id="KW-0408">Iron</keyword>
<dbReference type="GO" id="GO:0004497">
    <property type="term" value="F:monooxygenase activity"/>
    <property type="evidence" value="ECO:0007669"/>
    <property type="project" value="UniProtKB-KW"/>
</dbReference>
<evidence type="ECO:0000313" key="10">
    <source>
        <dbReference type="EMBL" id="KAA9163978.1"/>
    </source>
</evidence>
<sequence length="403" mass="44615">MNPENVTVFSEHYWDNETTVLSALREQAAVHQARLADGIRVWVIVRYADAQAALTDQRLSKDAGRLGAVMRQQRAALGGETALSTMFNPHMLFADDPAHARLRSLVASQFTRRRVETLRPRVERISNELLDALPAGRPVDLLEHYAFPLPLTVICELLGVPATDRRPFRGWTAALMKDDPDVTVPASRAMERYFTDLIRAKRQNPGDDLLSALAASDGNGDQLTFAELIGTVFLLFVAGHETSTNMIGNLARALLQTPGQWCRLTSDPDLIPAAVEELLRYDSPVGFATHRVTTEPVIYGGVEIPAGEIVMVSLLSANRDPDQFSRPDQLNMTRDARSHLSFGHGIHYCLGAPLGRLEAEVSLSHLTSRFPRARLVTEFGAPRRQQSAIMNGHRALWVQLSES</sequence>
<gene>
    <name evidence="10" type="ORF">FPZ12_008075</name>
</gene>
<dbReference type="PRINTS" id="PR00359">
    <property type="entry name" value="BP450"/>
</dbReference>
<reference evidence="10" key="1">
    <citation type="submission" date="2019-09" db="EMBL/GenBank/DDBJ databases">
        <authorList>
            <person name="Teo W.F.A."/>
            <person name="Duangmal K."/>
        </authorList>
    </citation>
    <scope>NUCLEOTIDE SEQUENCE [LARGE SCALE GENOMIC DNA]</scope>
    <source>
        <strain evidence="10">K81G1</strain>
    </source>
</reference>
<evidence type="ECO:0000256" key="5">
    <source>
        <dbReference type="ARBA" id="ARBA00023002"/>
    </source>
</evidence>
<evidence type="ECO:0000256" key="7">
    <source>
        <dbReference type="ARBA" id="ARBA00023033"/>
    </source>
</evidence>
<accession>A0A5N0VEC5</accession>
<evidence type="ECO:0000256" key="2">
    <source>
        <dbReference type="ARBA" id="ARBA00010617"/>
    </source>
</evidence>
<name>A0A5N0VEC5_9PSEU</name>
<dbReference type="GO" id="GO:0016705">
    <property type="term" value="F:oxidoreductase activity, acting on paired donors, with incorporation or reduction of molecular oxygen"/>
    <property type="evidence" value="ECO:0007669"/>
    <property type="project" value="InterPro"/>
</dbReference>
<dbReference type="Pfam" id="PF00067">
    <property type="entry name" value="p450"/>
    <property type="match status" value="1"/>
</dbReference>
<dbReference type="GO" id="GO:0005506">
    <property type="term" value="F:iron ion binding"/>
    <property type="evidence" value="ECO:0007669"/>
    <property type="project" value="InterPro"/>
</dbReference>
<evidence type="ECO:0000256" key="6">
    <source>
        <dbReference type="ARBA" id="ARBA00023004"/>
    </source>
</evidence>
<dbReference type="RefSeq" id="WP_144748988.1">
    <property type="nucleotide sequence ID" value="NZ_VMNW02000008.1"/>
</dbReference>
<comment type="caution">
    <text evidence="10">The sequence shown here is derived from an EMBL/GenBank/DDBJ whole genome shotgun (WGS) entry which is preliminary data.</text>
</comment>
<dbReference type="Proteomes" id="UP000319769">
    <property type="component" value="Unassembled WGS sequence"/>
</dbReference>
<organism evidence="10 11">
    <name type="scientific">Amycolatopsis acidicola</name>
    <dbReference type="NCBI Taxonomy" id="2596893"/>
    <lineage>
        <taxon>Bacteria</taxon>
        <taxon>Bacillati</taxon>
        <taxon>Actinomycetota</taxon>
        <taxon>Actinomycetes</taxon>
        <taxon>Pseudonocardiales</taxon>
        <taxon>Pseudonocardiaceae</taxon>
        <taxon>Amycolatopsis</taxon>
    </lineage>
</organism>
<dbReference type="PANTHER" id="PTHR46696">
    <property type="entry name" value="P450, PUTATIVE (EUROFUNG)-RELATED"/>
    <property type="match status" value="1"/>
</dbReference>
<dbReference type="AlphaFoldDB" id="A0A5N0VEC5"/>
<dbReference type="FunFam" id="1.10.630.10:FF:000018">
    <property type="entry name" value="Cytochrome P450 monooxygenase"/>
    <property type="match status" value="1"/>
</dbReference>
<protein>
    <submittedName>
        <fullName evidence="10">Cytochrome P450</fullName>
    </submittedName>
</protein>
<evidence type="ECO:0000256" key="3">
    <source>
        <dbReference type="ARBA" id="ARBA00022617"/>
    </source>
</evidence>
<dbReference type="PROSITE" id="PS00086">
    <property type="entry name" value="CYTOCHROME_P450"/>
    <property type="match status" value="1"/>
</dbReference>
<dbReference type="Gene3D" id="1.10.630.10">
    <property type="entry name" value="Cytochrome P450"/>
    <property type="match status" value="1"/>
</dbReference>
<keyword evidence="7 9" id="KW-0503">Monooxygenase</keyword>
<comment type="function">
    <text evidence="8">Involved in the coupling of aromatic side chains of the heptapeptide of vancomycin.</text>
</comment>
<dbReference type="PANTHER" id="PTHR46696:SF1">
    <property type="entry name" value="CYTOCHROME P450 YJIB-RELATED"/>
    <property type="match status" value="1"/>
</dbReference>
<dbReference type="InterPro" id="IPR002397">
    <property type="entry name" value="Cyt_P450_B"/>
</dbReference>
<dbReference type="InterPro" id="IPR036396">
    <property type="entry name" value="Cyt_P450_sf"/>
</dbReference>